<dbReference type="InterPro" id="IPR001792">
    <property type="entry name" value="Acylphosphatase-like_dom"/>
</dbReference>
<name>A0A538S6F4_UNCEI</name>
<feature type="active site" evidence="4">
    <location>
        <position position="22"/>
    </location>
</feature>
<organism evidence="7 8">
    <name type="scientific">Eiseniibacteriota bacterium</name>
    <dbReference type="NCBI Taxonomy" id="2212470"/>
    <lineage>
        <taxon>Bacteria</taxon>
        <taxon>Candidatus Eiseniibacteriota</taxon>
    </lineage>
</organism>
<dbReference type="Proteomes" id="UP000316292">
    <property type="component" value="Unassembled WGS sequence"/>
</dbReference>
<dbReference type="EMBL" id="VBOR01000137">
    <property type="protein sequence ID" value="TMQ46945.1"/>
    <property type="molecule type" value="Genomic_DNA"/>
</dbReference>
<dbReference type="Gene3D" id="3.30.70.100">
    <property type="match status" value="1"/>
</dbReference>
<evidence type="ECO:0000256" key="5">
    <source>
        <dbReference type="RuleBase" id="RU004168"/>
    </source>
</evidence>
<dbReference type="EC" id="3.6.1.7" evidence="2 4"/>
<dbReference type="GO" id="GO:0003998">
    <property type="term" value="F:acylphosphatase activity"/>
    <property type="evidence" value="ECO:0007669"/>
    <property type="project" value="UniProtKB-EC"/>
</dbReference>
<evidence type="ECO:0000256" key="2">
    <source>
        <dbReference type="ARBA" id="ARBA00012150"/>
    </source>
</evidence>
<evidence type="ECO:0000313" key="7">
    <source>
        <dbReference type="EMBL" id="TMQ46945.1"/>
    </source>
</evidence>
<keyword evidence="4" id="KW-0378">Hydrolase</keyword>
<dbReference type="SUPFAM" id="SSF54975">
    <property type="entry name" value="Acylphosphatase/BLUF domain-like"/>
    <property type="match status" value="1"/>
</dbReference>
<gene>
    <name evidence="7" type="ORF">E6K71_11290</name>
</gene>
<feature type="active site" evidence="4">
    <location>
        <position position="40"/>
    </location>
</feature>
<dbReference type="PROSITE" id="PS51160">
    <property type="entry name" value="ACYLPHOSPHATASE_3"/>
    <property type="match status" value="1"/>
</dbReference>
<comment type="similarity">
    <text evidence="1 5">Belongs to the acylphosphatase family.</text>
</comment>
<proteinExistence type="inferred from homology"/>
<sequence>MHTRWERLVVRVHGRVQGVGYRAFVYDVAQTLGLSGSVQNCRDGSVRVEAEGPRDVLERLLRTLQEGPPAARVTEEWSEPRGLTRFTILPT</sequence>
<reference evidence="7 8" key="1">
    <citation type="journal article" date="2019" name="Nat. Microbiol.">
        <title>Mediterranean grassland soil C-N compound turnover is dependent on rainfall and depth, and is mediated by genomically divergent microorganisms.</title>
        <authorList>
            <person name="Diamond S."/>
            <person name="Andeer P.F."/>
            <person name="Li Z."/>
            <person name="Crits-Christoph A."/>
            <person name="Burstein D."/>
            <person name="Anantharaman K."/>
            <person name="Lane K.R."/>
            <person name="Thomas B.C."/>
            <person name="Pan C."/>
            <person name="Northen T.R."/>
            <person name="Banfield J.F."/>
        </authorList>
    </citation>
    <scope>NUCLEOTIDE SEQUENCE [LARGE SCALE GENOMIC DNA]</scope>
    <source>
        <strain evidence="7">WS_1</strain>
    </source>
</reference>
<protein>
    <recommendedName>
        <fullName evidence="2 4">acylphosphatase</fullName>
        <ecNumber evidence="2 4">3.6.1.7</ecNumber>
    </recommendedName>
</protein>
<comment type="caution">
    <text evidence="7">The sequence shown here is derived from an EMBL/GenBank/DDBJ whole genome shotgun (WGS) entry which is preliminary data.</text>
</comment>
<dbReference type="InterPro" id="IPR036046">
    <property type="entry name" value="Acylphosphatase-like_dom_sf"/>
</dbReference>
<evidence type="ECO:0000256" key="1">
    <source>
        <dbReference type="ARBA" id="ARBA00005614"/>
    </source>
</evidence>
<evidence type="ECO:0000256" key="4">
    <source>
        <dbReference type="PROSITE-ProRule" id="PRU00520"/>
    </source>
</evidence>
<dbReference type="InterPro" id="IPR020456">
    <property type="entry name" value="Acylphosphatase"/>
</dbReference>
<comment type="catalytic activity">
    <reaction evidence="3 4">
        <text>an acyl phosphate + H2O = a carboxylate + phosphate + H(+)</text>
        <dbReference type="Rhea" id="RHEA:14965"/>
        <dbReference type="ChEBI" id="CHEBI:15377"/>
        <dbReference type="ChEBI" id="CHEBI:15378"/>
        <dbReference type="ChEBI" id="CHEBI:29067"/>
        <dbReference type="ChEBI" id="CHEBI:43474"/>
        <dbReference type="ChEBI" id="CHEBI:59918"/>
        <dbReference type="EC" id="3.6.1.7"/>
    </reaction>
</comment>
<accession>A0A538S6F4</accession>
<dbReference type="PANTHER" id="PTHR47268:SF4">
    <property type="entry name" value="ACYLPHOSPHATASE"/>
    <property type="match status" value="1"/>
</dbReference>
<evidence type="ECO:0000259" key="6">
    <source>
        <dbReference type="PROSITE" id="PS51160"/>
    </source>
</evidence>
<dbReference type="PANTHER" id="PTHR47268">
    <property type="entry name" value="ACYLPHOSPHATASE"/>
    <property type="match status" value="1"/>
</dbReference>
<evidence type="ECO:0000313" key="8">
    <source>
        <dbReference type="Proteomes" id="UP000316292"/>
    </source>
</evidence>
<evidence type="ECO:0000256" key="3">
    <source>
        <dbReference type="ARBA" id="ARBA00047645"/>
    </source>
</evidence>
<dbReference type="AlphaFoldDB" id="A0A538S6F4"/>
<feature type="domain" description="Acylphosphatase-like" evidence="6">
    <location>
        <begin position="7"/>
        <end position="90"/>
    </location>
</feature>
<dbReference type="Pfam" id="PF00708">
    <property type="entry name" value="Acylphosphatase"/>
    <property type="match status" value="1"/>
</dbReference>